<accession>A0AAD8JIU9</accession>
<evidence type="ECO:0000256" key="8">
    <source>
        <dbReference type="SAM" id="Phobius"/>
    </source>
</evidence>
<feature type="transmembrane region" description="Helical" evidence="8">
    <location>
        <begin position="252"/>
        <end position="272"/>
    </location>
</feature>
<dbReference type="PANTHER" id="PTHR23500:SF574">
    <property type="entry name" value="SUGAR TRANSPORT PROTEIN 1"/>
    <property type="match status" value="1"/>
</dbReference>
<evidence type="ECO:0000256" key="7">
    <source>
        <dbReference type="ARBA" id="ARBA00044504"/>
    </source>
</evidence>
<feature type="transmembrane region" description="Helical" evidence="8">
    <location>
        <begin position="148"/>
        <end position="171"/>
    </location>
</feature>
<dbReference type="PANTHER" id="PTHR23500">
    <property type="entry name" value="SOLUTE CARRIER FAMILY 2, FACILITATED GLUCOSE TRANSPORTER"/>
    <property type="match status" value="1"/>
</dbReference>
<evidence type="ECO:0000256" key="1">
    <source>
        <dbReference type="ARBA" id="ARBA00004370"/>
    </source>
</evidence>
<evidence type="ECO:0000313" key="10">
    <source>
        <dbReference type="Proteomes" id="UP001237642"/>
    </source>
</evidence>
<keyword evidence="5 8" id="KW-1133">Transmembrane helix</keyword>
<dbReference type="InterPro" id="IPR005828">
    <property type="entry name" value="MFS_sugar_transport-like"/>
</dbReference>
<evidence type="ECO:0000256" key="5">
    <source>
        <dbReference type="ARBA" id="ARBA00022989"/>
    </source>
</evidence>
<dbReference type="SUPFAM" id="SSF103473">
    <property type="entry name" value="MFS general substrate transporter"/>
    <property type="match status" value="1"/>
</dbReference>
<comment type="similarity">
    <text evidence="2">Belongs to the major facilitator superfamily. Sugar transporter (TC 2.A.1.1) family.</text>
</comment>
<dbReference type="GO" id="GO:0015144">
    <property type="term" value="F:carbohydrate transmembrane transporter activity"/>
    <property type="evidence" value="ECO:0007669"/>
    <property type="project" value="InterPro"/>
</dbReference>
<dbReference type="InterPro" id="IPR045262">
    <property type="entry name" value="STP/PLT_plant"/>
</dbReference>
<sequence length="278" mass="31605">MAGGGSIGPGNGKKYPDGITCNIFWTCGLIFRYDLGISGGVTSIPIFLEKILQVVYRKEEGITSTNQYYKYNSQILTLFTSSLYLAALVACLFASWMTRKWGRKKSMFLGGFLFLDGAIINVVAQNIPITIGILVADVTNYFFAKLEWSWCVSLGCAVVPALIFIIGSWSLPDTPNSLIERRNHEKAKNRLQKYHEKHVDIEEEFNDLVSACEETKKIKNPWINIFRIKYRPQLTFAFLLPAFQKLTEMNVYMFYAPVLFRTIGFGMSAYLMSTFDYS</sequence>
<keyword evidence="6 8" id="KW-0472">Membrane</keyword>
<name>A0AAD8JIU9_9APIA</name>
<evidence type="ECO:0000256" key="4">
    <source>
        <dbReference type="ARBA" id="ARBA00022692"/>
    </source>
</evidence>
<reference evidence="9" key="2">
    <citation type="submission" date="2023-05" db="EMBL/GenBank/DDBJ databases">
        <authorList>
            <person name="Schelkunov M.I."/>
        </authorList>
    </citation>
    <scope>NUCLEOTIDE SEQUENCE</scope>
    <source>
        <strain evidence="9">Hsosn_3</strain>
        <tissue evidence="9">Leaf</tissue>
    </source>
</reference>
<keyword evidence="10" id="KW-1185">Reference proteome</keyword>
<dbReference type="InterPro" id="IPR036259">
    <property type="entry name" value="MFS_trans_sf"/>
</dbReference>
<protein>
    <submittedName>
        <fullName evidence="9">Sugar carrier protein C-like</fullName>
    </submittedName>
</protein>
<keyword evidence="4 8" id="KW-0812">Transmembrane</keyword>
<dbReference type="GO" id="GO:0016020">
    <property type="term" value="C:membrane"/>
    <property type="evidence" value="ECO:0007669"/>
    <property type="project" value="UniProtKB-SubCell"/>
</dbReference>
<comment type="caution">
    <text evidence="9">The sequence shown here is derived from an EMBL/GenBank/DDBJ whole genome shotgun (WGS) entry which is preliminary data.</text>
</comment>
<dbReference type="EMBL" id="JAUIZM010000001">
    <property type="protein sequence ID" value="KAK1404496.1"/>
    <property type="molecule type" value="Genomic_DNA"/>
</dbReference>
<dbReference type="Pfam" id="PF00083">
    <property type="entry name" value="Sugar_tr"/>
    <property type="match status" value="1"/>
</dbReference>
<evidence type="ECO:0000256" key="2">
    <source>
        <dbReference type="ARBA" id="ARBA00010992"/>
    </source>
</evidence>
<evidence type="ECO:0000313" key="9">
    <source>
        <dbReference type="EMBL" id="KAK1404496.1"/>
    </source>
</evidence>
<keyword evidence="3" id="KW-0813">Transport</keyword>
<dbReference type="AlphaFoldDB" id="A0AAD8JIU9"/>
<evidence type="ECO:0000256" key="3">
    <source>
        <dbReference type="ARBA" id="ARBA00022448"/>
    </source>
</evidence>
<dbReference type="Proteomes" id="UP001237642">
    <property type="component" value="Unassembled WGS sequence"/>
</dbReference>
<evidence type="ECO:0000256" key="6">
    <source>
        <dbReference type="ARBA" id="ARBA00023136"/>
    </source>
</evidence>
<organism evidence="9 10">
    <name type="scientific">Heracleum sosnowskyi</name>
    <dbReference type="NCBI Taxonomy" id="360622"/>
    <lineage>
        <taxon>Eukaryota</taxon>
        <taxon>Viridiplantae</taxon>
        <taxon>Streptophyta</taxon>
        <taxon>Embryophyta</taxon>
        <taxon>Tracheophyta</taxon>
        <taxon>Spermatophyta</taxon>
        <taxon>Magnoliopsida</taxon>
        <taxon>eudicotyledons</taxon>
        <taxon>Gunneridae</taxon>
        <taxon>Pentapetalae</taxon>
        <taxon>asterids</taxon>
        <taxon>campanulids</taxon>
        <taxon>Apiales</taxon>
        <taxon>Apiaceae</taxon>
        <taxon>Apioideae</taxon>
        <taxon>apioid superclade</taxon>
        <taxon>Tordylieae</taxon>
        <taxon>Tordyliinae</taxon>
        <taxon>Heracleum</taxon>
    </lineage>
</organism>
<gene>
    <name evidence="9" type="ORF">POM88_004101</name>
</gene>
<feature type="transmembrane region" description="Helical" evidence="8">
    <location>
        <begin position="108"/>
        <end position="136"/>
    </location>
</feature>
<comment type="similarity">
    <text evidence="7">Belongs to the major facilitator superfamily. Phosphate:H(+) symporter (TC 2.A.1.9) family.</text>
</comment>
<reference evidence="9" key="1">
    <citation type="submission" date="2023-02" db="EMBL/GenBank/DDBJ databases">
        <title>Genome of toxic invasive species Heracleum sosnowskyi carries increased number of genes despite the absence of recent whole-genome duplications.</title>
        <authorList>
            <person name="Schelkunov M."/>
            <person name="Shtratnikova V."/>
            <person name="Makarenko M."/>
            <person name="Klepikova A."/>
            <person name="Omelchenko D."/>
            <person name="Novikova G."/>
            <person name="Obukhova E."/>
            <person name="Bogdanov V."/>
            <person name="Penin A."/>
            <person name="Logacheva M."/>
        </authorList>
    </citation>
    <scope>NUCLEOTIDE SEQUENCE</scope>
    <source>
        <strain evidence="9">Hsosn_3</strain>
        <tissue evidence="9">Leaf</tissue>
    </source>
</reference>
<proteinExistence type="inferred from homology"/>
<dbReference type="Gene3D" id="1.20.1250.20">
    <property type="entry name" value="MFS general substrate transporter like domains"/>
    <property type="match status" value="2"/>
</dbReference>
<feature type="transmembrane region" description="Helical" evidence="8">
    <location>
        <begin position="75"/>
        <end position="96"/>
    </location>
</feature>
<comment type="subcellular location">
    <subcellularLocation>
        <location evidence="1">Membrane</location>
    </subcellularLocation>
</comment>